<dbReference type="PANTHER" id="PTHR33677">
    <property type="entry name" value="TRANSCRIPTIONAL REPRESSOR FRMR-RELATED"/>
    <property type="match status" value="1"/>
</dbReference>
<dbReference type="KEGG" id="otd:J1M35_00580"/>
<gene>
    <name evidence="2" type="ORF">J1M35_00580</name>
</gene>
<dbReference type="InterPro" id="IPR003735">
    <property type="entry name" value="Metal_Tscrpt_repr"/>
</dbReference>
<dbReference type="InterPro" id="IPR038390">
    <property type="entry name" value="Metal_Tscrpt_repr_sf"/>
</dbReference>
<dbReference type="Proteomes" id="UP000663903">
    <property type="component" value="Chromosome"/>
</dbReference>
<dbReference type="Pfam" id="PF02583">
    <property type="entry name" value="Trns_repr_metal"/>
    <property type="match status" value="1"/>
</dbReference>
<organism evidence="2 3">
    <name type="scientific">Ottowia testudinis</name>
    <dbReference type="NCBI Taxonomy" id="2816950"/>
    <lineage>
        <taxon>Bacteria</taxon>
        <taxon>Pseudomonadati</taxon>
        <taxon>Pseudomonadota</taxon>
        <taxon>Betaproteobacteria</taxon>
        <taxon>Burkholderiales</taxon>
        <taxon>Comamonadaceae</taxon>
        <taxon>Ottowia</taxon>
    </lineage>
</organism>
<dbReference type="Gene3D" id="1.20.58.1000">
    <property type="entry name" value="Metal-sensitive repressor, helix protomer"/>
    <property type="match status" value="1"/>
</dbReference>
<comment type="similarity">
    <text evidence="1">Belongs to the FrmR/RcnR family.</text>
</comment>
<keyword evidence="3" id="KW-1185">Reference proteome</keyword>
<evidence type="ECO:0000313" key="3">
    <source>
        <dbReference type="Proteomes" id="UP000663903"/>
    </source>
</evidence>
<dbReference type="AlphaFoldDB" id="A0A975CFF5"/>
<evidence type="ECO:0000313" key="2">
    <source>
        <dbReference type="EMBL" id="QTD45458.1"/>
    </source>
</evidence>
<dbReference type="CDD" id="cd10153">
    <property type="entry name" value="RcnR-FrmR-like_DUF156"/>
    <property type="match status" value="1"/>
</dbReference>
<dbReference type="PANTHER" id="PTHR33677:SF5">
    <property type="entry name" value="TRANSCRIPTIONAL REPRESSOR FRMR"/>
    <property type="match status" value="1"/>
</dbReference>
<protein>
    <submittedName>
        <fullName evidence="2">Metal-sensing transcriptional repressor</fullName>
    </submittedName>
</protein>
<proteinExistence type="inferred from homology"/>
<dbReference type="GO" id="GO:0046872">
    <property type="term" value="F:metal ion binding"/>
    <property type="evidence" value="ECO:0007669"/>
    <property type="project" value="InterPro"/>
</dbReference>
<dbReference type="GO" id="GO:0045892">
    <property type="term" value="P:negative regulation of DNA-templated transcription"/>
    <property type="evidence" value="ECO:0007669"/>
    <property type="project" value="UniProtKB-ARBA"/>
</dbReference>
<dbReference type="GO" id="GO:0003677">
    <property type="term" value="F:DNA binding"/>
    <property type="evidence" value="ECO:0007669"/>
    <property type="project" value="InterPro"/>
</dbReference>
<evidence type="ECO:0000256" key="1">
    <source>
        <dbReference type="ARBA" id="ARBA00005260"/>
    </source>
</evidence>
<dbReference type="EMBL" id="CP071796">
    <property type="protein sequence ID" value="QTD45458.1"/>
    <property type="molecule type" value="Genomic_DNA"/>
</dbReference>
<reference evidence="2" key="1">
    <citation type="submission" date="2021-03" db="EMBL/GenBank/DDBJ databases">
        <title>Ottowia sp. 27C isolated from the cloaca of a Giant Asian pond turtle (Heosemys grandis).</title>
        <authorList>
            <person name="Spergser J."/>
            <person name="Busse H.-J."/>
        </authorList>
    </citation>
    <scope>NUCLEOTIDE SEQUENCE</scope>
    <source>
        <strain evidence="2">27C</strain>
    </source>
</reference>
<name>A0A975CFF5_9BURK</name>
<dbReference type="RefSeq" id="WP_208009206.1">
    <property type="nucleotide sequence ID" value="NZ_CP071796.1"/>
</dbReference>
<sequence length="99" mass="10846">MPHSPEDKKRAITRLRRIRGQAEALERAIAEGSECGAVLQQLAAMRGAVNGLMADVLEGHLRESFGHADCAVDSLDDPEHARTHEAIDEISSLVRSYLK</sequence>
<accession>A0A975CFF5</accession>